<evidence type="ECO:0000256" key="1">
    <source>
        <dbReference type="ARBA" id="ARBA00093462"/>
    </source>
</evidence>
<dbReference type="Pfam" id="PF09681">
    <property type="entry name" value="Phage_rep_org_N"/>
    <property type="match status" value="1"/>
</dbReference>
<comment type="similarity">
    <text evidence="1">Belongs to the DnaB/DnaD family.</text>
</comment>
<feature type="domain" description="Phage replisome organiser N-terminal" evidence="2">
    <location>
        <begin position="6"/>
        <end position="126"/>
    </location>
</feature>
<evidence type="ECO:0000259" key="2">
    <source>
        <dbReference type="Pfam" id="PF09681"/>
    </source>
</evidence>
<sequence length="303" mass="35358">MVEIKWIKITTNMFDDEKVKLIDAMPERDTIHYIWIRLLVQAGKTNANGYIFLNEHVPYTEEMLSTIFNRPLNSIRLALNTLSSFGMIKIGKENLLKISNWEKHQNVEGMEKVREQNRLRKQKQREREKLCLPIASTDSNVSRDSTMTITEQNKSESKNIDKDIDKEVENKCICKNDNVNNMKNMKNSNETHTFSVELLSYFENATGKTGELNLGAIKIAILQHGKENVRNAIDKAIEYNKPYMQYINTILKNWAKEGYTWNNDNKTNNASNVSRKGKKLTFTDYPQREYDYDSLEKKLLGWD</sequence>
<dbReference type="RefSeq" id="WP_212903159.1">
    <property type="nucleotide sequence ID" value="NZ_BOPZ01000006.1"/>
</dbReference>
<evidence type="ECO:0000313" key="4">
    <source>
        <dbReference type="Proteomes" id="UP000679179"/>
    </source>
</evidence>
<dbReference type="Gene3D" id="1.10.10.630">
    <property type="entry name" value="DnaD domain-like"/>
    <property type="match status" value="1"/>
</dbReference>
<dbReference type="Proteomes" id="UP000679179">
    <property type="component" value="Unassembled WGS sequence"/>
</dbReference>
<dbReference type="NCBIfam" id="TIGR01714">
    <property type="entry name" value="phage_rep_org_N"/>
    <property type="match status" value="1"/>
</dbReference>
<protein>
    <recommendedName>
        <fullName evidence="2">Phage replisome organiser N-terminal domain-containing protein</fullName>
    </recommendedName>
</protein>
<accession>A0A919RY01</accession>
<gene>
    <name evidence="3" type="ORF">CPJCM30710_10970</name>
</gene>
<comment type="caution">
    <text evidence="3">The sequence shown here is derived from an EMBL/GenBank/DDBJ whole genome shotgun (WGS) entry which is preliminary data.</text>
</comment>
<dbReference type="PANTHER" id="PTHR37293:SF7">
    <property type="entry name" value="HYPOTHETICAL PHAGE PROTEIN"/>
    <property type="match status" value="1"/>
</dbReference>
<dbReference type="SUPFAM" id="SSF158499">
    <property type="entry name" value="DnaD domain-like"/>
    <property type="match status" value="1"/>
</dbReference>
<dbReference type="InterPro" id="IPR034829">
    <property type="entry name" value="DnaD-like_sf"/>
</dbReference>
<dbReference type="InterPro" id="IPR053162">
    <property type="entry name" value="DnaD"/>
</dbReference>
<proteinExistence type="inferred from homology"/>
<name>A0A919RY01_9CLOT</name>
<dbReference type="InterPro" id="IPR010056">
    <property type="entry name" value="Phage_rep_org__N"/>
</dbReference>
<reference evidence="3" key="1">
    <citation type="submission" date="2021-03" db="EMBL/GenBank/DDBJ databases">
        <title>Taxonomic study of Clostridium polyendosporum from meadow-gley soil under rice.</title>
        <authorList>
            <person name="Kobayashi H."/>
            <person name="Tanizawa Y."/>
            <person name="Yagura M."/>
        </authorList>
    </citation>
    <scope>NUCLEOTIDE SEQUENCE</scope>
    <source>
        <strain evidence="3">JCM 30710</strain>
    </source>
</reference>
<dbReference type="EMBL" id="BOPZ01000006">
    <property type="protein sequence ID" value="GIM28431.1"/>
    <property type="molecule type" value="Genomic_DNA"/>
</dbReference>
<dbReference type="NCBIfam" id="TIGR01446">
    <property type="entry name" value="DnaD_dom"/>
    <property type="match status" value="1"/>
</dbReference>
<dbReference type="PANTHER" id="PTHR37293">
    <property type="entry name" value="PHAGE REPLICATION PROTEIN-RELATED"/>
    <property type="match status" value="1"/>
</dbReference>
<organism evidence="3 4">
    <name type="scientific">Clostridium polyendosporum</name>
    <dbReference type="NCBI Taxonomy" id="69208"/>
    <lineage>
        <taxon>Bacteria</taxon>
        <taxon>Bacillati</taxon>
        <taxon>Bacillota</taxon>
        <taxon>Clostridia</taxon>
        <taxon>Eubacteriales</taxon>
        <taxon>Clostridiaceae</taxon>
        <taxon>Clostridium</taxon>
    </lineage>
</organism>
<dbReference type="InterPro" id="IPR006343">
    <property type="entry name" value="DnaB/C_C"/>
</dbReference>
<keyword evidence="4" id="KW-1185">Reference proteome</keyword>
<evidence type="ECO:0000313" key="3">
    <source>
        <dbReference type="EMBL" id="GIM28431.1"/>
    </source>
</evidence>
<dbReference type="AlphaFoldDB" id="A0A919RY01"/>